<dbReference type="PROSITE" id="PS00194">
    <property type="entry name" value="THIOREDOXIN_1"/>
    <property type="match status" value="1"/>
</dbReference>
<dbReference type="PRINTS" id="PR00421">
    <property type="entry name" value="THIOREDOXIN"/>
</dbReference>
<comment type="caution">
    <text evidence="12">The sequence shown here is derived from an EMBL/GenBank/DDBJ whole genome shotgun (WGS) entry which is preliminary data.</text>
</comment>
<evidence type="ECO:0000256" key="3">
    <source>
        <dbReference type="ARBA" id="ARBA00022448"/>
    </source>
</evidence>
<keyword evidence="6 10" id="KW-0676">Redox-active center</keyword>
<evidence type="ECO:0000256" key="6">
    <source>
        <dbReference type="ARBA" id="ARBA00023284"/>
    </source>
</evidence>
<comment type="similarity">
    <text evidence="1 8">Belongs to the thioredoxin family.</text>
</comment>
<proteinExistence type="inferred from homology"/>
<keyword evidence="14" id="KW-1185">Reference proteome</keyword>
<evidence type="ECO:0000256" key="2">
    <source>
        <dbReference type="ARBA" id="ARBA00020570"/>
    </source>
</evidence>
<evidence type="ECO:0000313" key="13">
    <source>
        <dbReference type="EMBL" id="RIE01961.1"/>
    </source>
</evidence>
<accession>A0A398CIQ0</accession>
<dbReference type="NCBIfam" id="TIGR01068">
    <property type="entry name" value="thioredoxin"/>
    <property type="match status" value="1"/>
</dbReference>
<name>A0A398CIQ0_9BACL</name>
<evidence type="ECO:0000256" key="7">
    <source>
        <dbReference type="NCBIfam" id="TIGR01068"/>
    </source>
</evidence>
<evidence type="ECO:0000313" key="14">
    <source>
        <dbReference type="Proteomes" id="UP000266340"/>
    </source>
</evidence>
<feature type="site" description="Contributes to redox potential value" evidence="9">
    <location>
        <position position="29"/>
    </location>
</feature>
<dbReference type="Proteomes" id="UP000266340">
    <property type="component" value="Unassembled WGS sequence"/>
</dbReference>
<feature type="active site" description="Nucleophile" evidence="9">
    <location>
        <position position="31"/>
    </location>
</feature>
<dbReference type="Pfam" id="PF00085">
    <property type="entry name" value="Thioredoxin"/>
    <property type="match status" value="1"/>
</dbReference>
<dbReference type="PANTHER" id="PTHR45663">
    <property type="entry name" value="GEO12009P1"/>
    <property type="match status" value="1"/>
</dbReference>
<evidence type="ECO:0000313" key="12">
    <source>
        <dbReference type="EMBL" id="RIE01952.1"/>
    </source>
</evidence>
<dbReference type="EMBL" id="QXJM01000039">
    <property type="protein sequence ID" value="RIE01952.1"/>
    <property type="molecule type" value="Genomic_DNA"/>
</dbReference>
<dbReference type="PANTHER" id="PTHR45663:SF11">
    <property type="entry name" value="GEO12009P1"/>
    <property type="match status" value="1"/>
</dbReference>
<dbReference type="PIRSF" id="PIRSF000077">
    <property type="entry name" value="Thioredoxin"/>
    <property type="match status" value="1"/>
</dbReference>
<dbReference type="Gene3D" id="3.40.30.10">
    <property type="entry name" value="Glutaredoxin"/>
    <property type="match status" value="1"/>
</dbReference>
<dbReference type="CDD" id="cd02947">
    <property type="entry name" value="TRX_family"/>
    <property type="match status" value="1"/>
</dbReference>
<sequence length="103" mass="11213">MAVAVTKDSFNETVAQGVSLLDFWAPWCGPCKMQLPIVEELSEELKGQATIGKINVDEEPEIASQFGVMSIPTLILFKDGQPVDKLVGLQSKEALKSRIASHL</sequence>
<gene>
    <name evidence="12" type="primary">trxA</name>
    <name evidence="12" type="ORF">D3H35_14365</name>
    <name evidence="13" type="ORF">D3H35_14415</name>
</gene>
<dbReference type="SUPFAM" id="SSF52833">
    <property type="entry name" value="Thioredoxin-like"/>
    <property type="match status" value="1"/>
</dbReference>
<protein>
    <recommendedName>
        <fullName evidence="2 7">Thioredoxin</fullName>
    </recommendedName>
</protein>
<dbReference type="AlphaFoldDB" id="A0A398CIQ0"/>
<evidence type="ECO:0000256" key="1">
    <source>
        <dbReference type="ARBA" id="ARBA00008987"/>
    </source>
</evidence>
<dbReference type="InterPro" id="IPR013766">
    <property type="entry name" value="Thioredoxin_domain"/>
</dbReference>
<feature type="disulfide bond" description="Redox-active" evidence="10">
    <location>
        <begin position="28"/>
        <end position="31"/>
    </location>
</feature>
<evidence type="ECO:0000256" key="4">
    <source>
        <dbReference type="ARBA" id="ARBA00022982"/>
    </source>
</evidence>
<evidence type="ECO:0000256" key="5">
    <source>
        <dbReference type="ARBA" id="ARBA00023157"/>
    </source>
</evidence>
<dbReference type="GO" id="GO:0015035">
    <property type="term" value="F:protein-disulfide reductase activity"/>
    <property type="evidence" value="ECO:0007669"/>
    <property type="project" value="UniProtKB-UniRule"/>
</dbReference>
<keyword evidence="5 10" id="KW-1015">Disulfide bond</keyword>
<keyword evidence="4" id="KW-0249">Electron transport</keyword>
<dbReference type="EMBL" id="QXJM01000039">
    <property type="protein sequence ID" value="RIE01961.1"/>
    <property type="molecule type" value="Genomic_DNA"/>
</dbReference>
<reference evidence="12 14" key="1">
    <citation type="submission" date="2018-09" db="EMBL/GenBank/DDBJ databases">
        <title>Cohnella cavernae sp. nov., isolated from a karst cave.</title>
        <authorList>
            <person name="Zhu H."/>
        </authorList>
    </citation>
    <scope>NUCLEOTIDE SEQUENCE [LARGE SCALE GENOMIC DNA]</scope>
    <source>
        <strain evidence="12 14">K2E09-144</strain>
    </source>
</reference>
<evidence type="ECO:0000256" key="8">
    <source>
        <dbReference type="PIRNR" id="PIRNR000077"/>
    </source>
</evidence>
<dbReference type="PROSITE" id="PS51352">
    <property type="entry name" value="THIOREDOXIN_2"/>
    <property type="match status" value="1"/>
</dbReference>
<feature type="site" description="Contributes to redox potential value" evidence="9">
    <location>
        <position position="30"/>
    </location>
</feature>
<organism evidence="12 14">
    <name type="scientific">Cohnella faecalis</name>
    <dbReference type="NCBI Taxonomy" id="2315694"/>
    <lineage>
        <taxon>Bacteria</taxon>
        <taxon>Bacillati</taxon>
        <taxon>Bacillota</taxon>
        <taxon>Bacilli</taxon>
        <taxon>Bacillales</taxon>
        <taxon>Paenibacillaceae</taxon>
        <taxon>Cohnella</taxon>
    </lineage>
</organism>
<evidence type="ECO:0000259" key="11">
    <source>
        <dbReference type="PROSITE" id="PS51352"/>
    </source>
</evidence>
<evidence type="ECO:0000256" key="10">
    <source>
        <dbReference type="PIRSR" id="PIRSR000077-4"/>
    </source>
</evidence>
<dbReference type="InterPro" id="IPR005746">
    <property type="entry name" value="Thioredoxin"/>
</dbReference>
<dbReference type="RefSeq" id="WP_119150001.1">
    <property type="nucleotide sequence ID" value="NZ_JBHSOV010000020.1"/>
</dbReference>
<evidence type="ECO:0000256" key="9">
    <source>
        <dbReference type="PIRSR" id="PIRSR000077-1"/>
    </source>
</evidence>
<dbReference type="FunFam" id="3.40.30.10:FF:000001">
    <property type="entry name" value="Thioredoxin"/>
    <property type="match status" value="1"/>
</dbReference>
<feature type="active site" description="Nucleophile" evidence="9">
    <location>
        <position position="28"/>
    </location>
</feature>
<keyword evidence="3" id="KW-0813">Transport</keyword>
<dbReference type="OrthoDB" id="9790390at2"/>
<dbReference type="InterPro" id="IPR017937">
    <property type="entry name" value="Thioredoxin_CS"/>
</dbReference>
<dbReference type="InterPro" id="IPR036249">
    <property type="entry name" value="Thioredoxin-like_sf"/>
</dbReference>
<feature type="site" description="Deprotonates C-terminal active site Cys" evidence="9">
    <location>
        <position position="22"/>
    </location>
</feature>
<dbReference type="GO" id="GO:0045454">
    <property type="term" value="P:cell redox homeostasis"/>
    <property type="evidence" value="ECO:0007669"/>
    <property type="project" value="TreeGrafter"/>
</dbReference>
<feature type="domain" description="Thioredoxin" evidence="11">
    <location>
        <begin position="1"/>
        <end position="103"/>
    </location>
</feature>
<dbReference type="GO" id="GO:0005829">
    <property type="term" value="C:cytosol"/>
    <property type="evidence" value="ECO:0007669"/>
    <property type="project" value="TreeGrafter"/>
</dbReference>